<dbReference type="Pfam" id="PF14232">
    <property type="entry name" value="DUF4334"/>
    <property type="match status" value="1"/>
</dbReference>
<evidence type="ECO:0000313" key="4">
    <source>
        <dbReference type="Proteomes" id="UP000614047"/>
    </source>
</evidence>
<protein>
    <recommendedName>
        <fullName evidence="5">DUF4334 domain-containing protein</fullName>
    </recommendedName>
</protein>
<organism evidence="3 4">
    <name type="scientific">Actinomadura viridis</name>
    <dbReference type="NCBI Taxonomy" id="58110"/>
    <lineage>
        <taxon>Bacteria</taxon>
        <taxon>Bacillati</taxon>
        <taxon>Actinomycetota</taxon>
        <taxon>Actinomycetes</taxon>
        <taxon>Streptosporangiales</taxon>
        <taxon>Thermomonosporaceae</taxon>
        <taxon>Actinomadura</taxon>
    </lineage>
</organism>
<dbReference type="Pfam" id="PF14231">
    <property type="entry name" value="GXWXG"/>
    <property type="match status" value="1"/>
</dbReference>
<evidence type="ECO:0008006" key="5">
    <source>
        <dbReference type="Google" id="ProtNLM"/>
    </source>
</evidence>
<feature type="domain" description="DUF4334" evidence="2">
    <location>
        <begin position="95"/>
        <end position="149"/>
    </location>
</feature>
<keyword evidence="4" id="KW-1185">Reference proteome</keyword>
<sequence>MRVADAEARMLDLVNGAEPADPGEPGRLFPYLDPVLPAFMHGTWEGGLFDENDPMGATLTRMRWYGKRFRDDEDVEPLLCRDEDGAIHSFTGMGLARLRAIAYRGTLSAAMVYDDRPIIDHFRRVTDDVVAGAMDAKGQDSVLYFHLTRRPEA</sequence>
<name>A0A931DSJ6_9ACTN</name>
<proteinExistence type="predicted"/>
<dbReference type="EMBL" id="JADOUA010000001">
    <property type="protein sequence ID" value="MBG6091913.1"/>
    <property type="molecule type" value="Genomic_DNA"/>
</dbReference>
<evidence type="ECO:0000259" key="2">
    <source>
        <dbReference type="Pfam" id="PF14232"/>
    </source>
</evidence>
<dbReference type="InterPro" id="IPR025951">
    <property type="entry name" value="GXWXG_dom"/>
</dbReference>
<evidence type="ECO:0000313" key="3">
    <source>
        <dbReference type="EMBL" id="MBG6091913.1"/>
    </source>
</evidence>
<dbReference type="Gene3D" id="2.40.128.580">
    <property type="entry name" value="GXWXG domain"/>
    <property type="match status" value="1"/>
</dbReference>
<dbReference type="InterPro" id="IPR025568">
    <property type="entry name" value="DUF4334"/>
</dbReference>
<comment type="caution">
    <text evidence="3">The sequence shown here is derived from an EMBL/GenBank/DDBJ whole genome shotgun (WGS) entry which is preliminary data.</text>
</comment>
<reference evidence="3" key="1">
    <citation type="submission" date="2020-11" db="EMBL/GenBank/DDBJ databases">
        <title>Sequencing the genomes of 1000 actinobacteria strains.</title>
        <authorList>
            <person name="Klenk H.-P."/>
        </authorList>
    </citation>
    <scope>NUCLEOTIDE SEQUENCE</scope>
    <source>
        <strain evidence="3">DSM 43175</strain>
    </source>
</reference>
<evidence type="ECO:0000259" key="1">
    <source>
        <dbReference type="Pfam" id="PF14231"/>
    </source>
</evidence>
<dbReference type="Proteomes" id="UP000614047">
    <property type="component" value="Unassembled WGS sequence"/>
</dbReference>
<dbReference type="RefSeq" id="WP_231403986.1">
    <property type="nucleotide sequence ID" value="NZ_BAABES010000002.1"/>
</dbReference>
<accession>A0A931DSJ6</accession>
<dbReference type="AlphaFoldDB" id="A0A931DSJ6"/>
<feature type="domain" description="GXWXG" evidence="1">
    <location>
        <begin position="28"/>
        <end position="85"/>
    </location>
</feature>
<gene>
    <name evidence="3" type="ORF">IW256_006026</name>
</gene>